<sequence length="1121" mass="120752">MNSAEFGRKAAMRGSASLLVLAAFAAAMPALAQAESGSMETIVVTGVRASLENAIQIKRNADTVVDSISSTDIGVFPDKSISDALQRVPGITVNRLQSNDDTTHPSGEPTSILLRGLTQVQTLFNGHDSFSADGHRGLNFNDISPEMLAGVDSFKNQTADMIEGGIAGTVNLKTRLPFDADDHVLSASAKANYNDRSDVGTFDYSGMAGKNFDTPYGKFGILIGYANSHVVTQTNSVITLRNGTFCSGGDLDSSGHAIVGSDGSIPCTANPYGGTNWAYIPDQVNYSNVNYNRKREGKALALQWASPSGDMRWNFQYNDSAYRNAWLERSSNFNLFGEWAAPGFNPLSTQVVMPAAGTSAFTWNGDGTLKHGVITQNIFSSGWRGSWGGMSVQDAIDSASAVPGKPYVNACAAPNVCATNTLGVTLENQSRVFDHSEATRDFATSFAWDITPKMHVNVEGNYISAKTGNTDLLVADDILVNADYTRDGNGPPTIKVLPGDNVNYAAGFLTNPHNYWVNFIQDHFEANYAQESAIKGDVQYDVDNGWLTYVKMGARYSARIQDVKYSAYNWNPVSAPYMCNGPAFNIDNTSPAAYPASCGHNGAFNGYGANIWEQGDFGSDFFDGSVFNPGPSYFLKNSILKDPNAAAMALSNRAVNEPGGWNPLCTRSGNTNGCFVPSEILNVTEKVTALYAQIGFGGDSLALFGIPISGNMGVRWVMTDLTSTGGITYPQTTWYTNQLTGAPCSTPVSGTQVTNIRCWLTPELGAFSNGASGLSSYGKTSYIMLPSFNVKFDLTDNSIVRLAASEAMARPDFGFLRNYVSINSPAIDVSNTSNYVKYNSPTAAHTPANVTGYDFVFTADAGNAGLRPETAWQFDASYEYYINASSSFAADVFLKELNNSISYGSVARTFTNNGSSQTVLVRGPVNSSNGGELWGFELAYQQFFDFLPDPFDGLGAQLNYTHTHQSGIKNSNLAVQAGYTAGSTVAFGGGNTVDNAIMDSHRLAGISDDSYNIVALYEKGPIAFRTAWNWRSSFLTDNLDCCTGTPMFQKAAGFLDAHLGYKLNEHVELSLDGSNLLDTRITFQQQLFGDTSLTPKAKLVKKDTGWSYSGRLLQFAVRVKY</sequence>
<feature type="signal peptide" evidence="5">
    <location>
        <begin position="1"/>
        <end position="32"/>
    </location>
</feature>
<keyword evidence="8" id="KW-0675">Receptor</keyword>
<gene>
    <name evidence="8" type="ORF">GCM10008942_15240</name>
</gene>
<evidence type="ECO:0000256" key="1">
    <source>
        <dbReference type="ARBA" id="ARBA00004442"/>
    </source>
</evidence>
<dbReference type="NCBIfam" id="TIGR01782">
    <property type="entry name" value="TonB-Xanth-Caul"/>
    <property type="match status" value="1"/>
</dbReference>
<comment type="similarity">
    <text evidence="4">Belongs to the TonB-dependent receptor family.</text>
</comment>
<dbReference type="Proteomes" id="UP001499951">
    <property type="component" value="Unassembled WGS sequence"/>
</dbReference>
<dbReference type="Gene3D" id="2.40.170.20">
    <property type="entry name" value="TonB-dependent receptor, beta-barrel domain"/>
    <property type="match status" value="1"/>
</dbReference>
<evidence type="ECO:0000313" key="8">
    <source>
        <dbReference type="EMBL" id="GAA0567616.1"/>
    </source>
</evidence>
<evidence type="ECO:0000259" key="7">
    <source>
        <dbReference type="Pfam" id="PF07715"/>
    </source>
</evidence>
<dbReference type="RefSeq" id="WP_166932881.1">
    <property type="nucleotide sequence ID" value="NZ_BAAADD010000003.1"/>
</dbReference>
<feature type="domain" description="TonB-dependent receptor plug" evidence="7">
    <location>
        <begin position="58"/>
        <end position="169"/>
    </location>
</feature>
<dbReference type="InterPro" id="IPR010104">
    <property type="entry name" value="TonB_rcpt_bac"/>
</dbReference>
<accession>A0ABP3PHI8</accession>
<feature type="chain" id="PRO_5045196732" evidence="5">
    <location>
        <begin position="33"/>
        <end position="1121"/>
    </location>
</feature>
<dbReference type="InterPro" id="IPR000531">
    <property type="entry name" value="Beta-barrel_TonB"/>
</dbReference>
<evidence type="ECO:0000313" key="9">
    <source>
        <dbReference type="Proteomes" id="UP001499951"/>
    </source>
</evidence>
<evidence type="ECO:0000256" key="2">
    <source>
        <dbReference type="ARBA" id="ARBA00023136"/>
    </source>
</evidence>
<dbReference type="PANTHER" id="PTHR40980:SF3">
    <property type="entry name" value="TONB-DEPENDENT RECEPTOR-LIKE BETA-BARREL DOMAIN-CONTAINING PROTEIN"/>
    <property type="match status" value="1"/>
</dbReference>
<evidence type="ECO:0000259" key="6">
    <source>
        <dbReference type="Pfam" id="PF00593"/>
    </source>
</evidence>
<dbReference type="PROSITE" id="PS51318">
    <property type="entry name" value="TAT"/>
    <property type="match status" value="1"/>
</dbReference>
<keyword evidence="4" id="KW-0798">TonB box</keyword>
<dbReference type="InterPro" id="IPR036942">
    <property type="entry name" value="Beta-barrel_TonB_sf"/>
</dbReference>
<comment type="subcellular location">
    <subcellularLocation>
        <location evidence="1 4">Cell outer membrane</location>
    </subcellularLocation>
</comment>
<evidence type="ECO:0000256" key="5">
    <source>
        <dbReference type="SAM" id="SignalP"/>
    </source>
</evidence>
<feature type="domain" description="TonB-dependent receptor-like beta-barrel" evidence="6">
    <location>
        <begin position="484"/>
        <end position="1076"/>
    </location>
</feature>
<keyword evidence="2 4" id="KW-0472">Membrane</keyword>
<dbReference type="InterPro" id="IPR037066">
    <property type="entry name" value="Plug_dom_sf"/>
</dbReference>
<comment type="caution">
    <text evidence="8">The sequence shown here is derived from an EMBL/GenBank/DDBJ whole genome shotgun (WGS) entry which is preliminary data.</text>
</comment>
<proteinExistence type="inferred from homology"/>
<organism evidence="8 9">
    <name type="scientific">Rhizomicrobium electricum</name>
    <dbReference type="NCBI Taxonomy" id="480070"/>
    <lineage>
        <taxon>Bacteria</taxon>
        <taxon>Pseudomonadati</taxon>
        <taxon>Pseudomonadota</taxon>
        <taxon>Alphaproteobacteria</taxon>
        <taxon>Micropepsales</taxon>
        <taxon>Micropepsaceae</taxon>
        <taxon>Rhizomicrobium</taxon>
    </lineage>
</organism>
<keyword evidence="3" id="KW-0998">Cell outer membrane</keyword>
<keyword evidence="5" id="KW-0732">Signal</keyword>
<dbReference type="EMBL" id="BAAADD010000003">
    <property type="protein sequence ID" value="GAA0567616.1"/>
    <property type="molecule type" value="Genomic_DNA"/>
</dbReference>
<dbReference type="Pfam" id="PF00593">
    <property type="entry name" value="TonB_dep_Rec_b-barrel"/>
    <property type="match status" value="1"/>
</dbReference>
<name>A0ABP3PHI8_9PROT</name>
<dbReference type="Gene3D" id="2.170.130.10">
    <property type="entry name" value="TonB-dependent receptor, plug domain"/>
    <property type="match status" value="1"/>
</dbReference>
<dbReference type="SUPFAM" id="SSF56935">
    <property type="entry name" value="Porins"/>
    <property type="match status" value="1"/>
</dbReference>
<dbReference type="PANTHER" id="PTHR40980">
    <property type="entry name" value="PLUG DOMAIN-CONTAINING PROTEIN"/>
    <property type="match status" value="1"/>
</dbReference>
<dbReference type="InterPro" id="IPR012910">
    <property type="entry name" value="Plug_dom"/>
</dbReference>
<keyword evidence="9" id="KW-1185">Reference proteome</keyword>
<protein>
    <submittedName>
        <fullName evidence="8">TonB-dependent receptor</fullName>
    </submittedName>
</protein>
<dbReference type="InterPro" id="IPR006311">
    <property type="entry name" value="TAT_signal"/>
</dbReference>
<evidence type="ECO:0000256" key="4">
    <source>
        <dbReference type="RuleBase" id="RU003357"/>
    </source>
</evidence>
<dbReference type="Pfam" id="PF07715">
    <property type="entry name" value="Plug"/>
    <property type="match status" value="1"/>
</dbReference>
<reference evidence="9" key="1">
    <citation type="journal article" date="2019" name="Int. J. Syst. Evol. Microbiol.">
        <title>The Global Catalogue of Microorganisms (GCM) 10K type strain sequencing project: providing services to taxonomists for standard genome sequencing and annotation.</title>
        <authorList>
            <consortium name="The Broad Institute Genomics Platform"/>
            <consortium name="The Broad Institute Genome Sequencing Center for Infectious Disease"/>
            <person name="Wu L."/>
            <person name="Ma J."/>
        </authorList>
    </citation>
    <scope>NUCLEOTIDE SEQUENCE [LARGE SCALE GENOMIC DNA]</scope>
    <source>
        <strain evidence="9">JCM 15089</strain>
    </source>
</reference>
<evidence type="ECO:0000256" key="3">
    <source>
        <dbReference type="ARBA" id="ARBA00023237"/>
    </source>
</evidence>